<evidence type="ECO:0000256" key="1">
    <source>
        <dbReference type="ARBA" id="ARBA00000085"/>
    </source>
</evidence>
<dbReference type="Pfam" id="PF13181">
    <property type="entry name" value="TPR_8"/>
    <property type="match status" value="1"/>
</dbReference>
<dbReference type="InterPro" id="IPR019734">
    <property type="entry name" value="TPR_rpt"/>
</dbReference>
<dbReference type="PROSITE" id="PS50005">
    <property type="entry name" value="TPR"/>
    <property type="match status" value="2"/>
</dbReference>
<evidence type="ECO:0000256" key="5">
    <source>
        <dbReference type="ARBA" id="ARBA00022777"/>
    </source>
</evidence>
<comment type="catalytic activity">
    <reaction evidence="1">
        <text>ATP + protein L-histidine = ADP + protein N-phospho-L-histidine.</text>
        <dbReference type="EC" id="2.7.13.3"/>
    </reaction>
</comment>
<dbReference type="InterPro" id="IPR036890">
    <property type="entry name" value="HATPase_C_sf"/>
</dbReference>
<feature type="domain" description="Histidine kinase" evidence="9">
    <location>
        <begin position="707"/>
        <end position="918"/>
    </location>
</feature>
<dbReference type="Gene3D" id="3.30.565.10">
    <property type="entry name" value="Histidine kinase-like ATPase, C-terminal domain"/>
    <property type="match status" value="1"/>
</dbReference>
<keyword evidence="8" id="KW-0812">Transmembrane</keyword>
<dbReference type="GO" id="GO:0000155">
    <property type="term" value="F:phosphorelay sensor kinase activity"/>
    <property type="evidence" value="ECO:0007669"/>
    <property type="project" value="InterPro"/>
</dbReference>
<keyword evidence="8" id="KW-0472">Membrane</keyword>
<sequence>MKSAIFIFIFFSFLVNGSRVLGQTYEVKRKLKDSLTKARTSEERVDALNNLAWEYFDFDDSLAVNYAKEAFQIAEKSDYRRGLKYAYTLLAIGEDAFGNYQQALRYFRLSNEIPSEESIDNTVYNLTQWGNVLSNVGQYDSAALAFDNAIGIAATNNLTTRLSNIYCAYARLSTQRWQNQKALEYLSRVKQIKQDSTAYSRTDFYATCTKVYINILDFENAMLYANKLCAITAKIDDNYHKGMCFLFEADLDYAKGHYEDALNHCFRALWSSRIFNYHLQRAQLYFRIGKIYRKLSDYDLAQSFYFKALAITETSGLQPLNAELYNEIGWNYKDLGNLALATQYVDRAQMIFNSIQDQKGIADSHGTRGAVLFSEKKYKESIEEHRKALVLRKQINFTEGVAASVFNLALNYEALGDLTKALQLQHESLQLKQNVIDKNSVANSYFGIAHVLMQQNRLNEAQAYLEKAVSLSQITNSKLIRRKGYQYFAELFERKHDFQEAVAFRKKYESINDSIFSENISRKVADMQGLYQVERKEKEIELLNSQKALDESRILSQDARIRNQTIIIFIGSLLLVLVVFVSAYVIKLNRRLVLARQEQGQLNDQLNTHTIELRETNESLSTLNKKLSEKQEEILVQTEALSKSNEALVLLNADIQQKQVEISSQAAELKDANDFITQMNKTLEEKVAERTSQLRQAYLELDTFFYRSSHDFRRPLTTFMGLAEVAKITVKDDNAIELFEKVKETAQGLDKMLKKLQSISDLGSQDLIYKEVVIREVISKIMVEFQEEVDRKKIKLTLEETSHHTQFYSYPALVRVIIENLIENAIHFSTTEAPYIKITTRVENDFIVIKVEDNGQGIAEEFQPRVFDMYFRANASSKGNGLGLYIASKATSRLNGYITLHSIVNVATTFTVRLPLTNKNLNQVSGV</sequence>
<dbReference type="GO" id="GO:0030295">
    <property type="term" value="F:protein kinase activator activity"/>
    <property type="evidence" value="ECO:0007669"/>
    <property type="project" value="TreeGrafter"/>
</dbReference>
<dbReference type="InterPro" id="IPR011990">
    <property type="entry name" value="TPR-like_helical_dom_sf"/>
</dbReference>
<evidence type="ECO:0000256" key="6">
    <source>
        <dbReference type="PROSITE-ProRule" id="PRU00339"/>
    </source>
</evidence>
<dbReference type="InterPro" id="IPR003594">
    <property type="entry name" value="HATPase_dom"/>
</dbReference>
<dbReference type="GO" id="GO:0000156">
    <property type="term" value="F:phosphorelay response regulator activity"/>
    <property type="evidence" value="ECO:0007669"/>
    <property type="project" value="TreeGrafter"/>
</dbReference>
<dbReference type="PANTHER" id="PTHR42878">
    <property type="entry name" value="TWO-COMPONENT HISTIDINE KINASE"/>
    <property type="match status" value="1"/>
</dbReference>
<dbReference type="EC" id="2.7.13.3" evidence="2"/>
<evidence type="ECO:0000256" key="3">
    <source>
        <dbReference type="ARBA" id="ARBA00022553"/>
    </source>
</evidence>
<dbReference type="Proteomes" id="UP000251889">
    <property type="component" value="Unassembled WGS sequence"/>
</dbReference>
<dbReference type="SMART" id="SM00388">
    <property type="entry name" value="HisKA"/>
    <property type="match status" value="1"/>
</dbReference>
<gene>
    <name evidence="10" type="ORF">DQQ10_01725</name>
</gene>
<dbReference type="Pfam" id="PF13424">
    <property type="entry name" value="TPR_12"/>
    <property type="match status" value="1"/>
</dbReference>
<dbReference type="SUPFAM" id="SSF48452">
    <property type="entry name" value="TPR-like"/>
    <property type="match status" value="3"/>
</dbReference>
<reference evidence="10 11" key="1">
    <citation type="submission" date="2018-06" db="EMBL/GenBank/DDBJ databases">
        <title>Chryseolinea flavus sp. nov., a member of the phylum Bacteroidetes isolated from soil.</title>
        <authorList>
            <person name="Li Y."/>
            <person name="Wang J."/>
        </authorList>
    </citation>
    <scope>NUCLEOTIDE SEQUENCE [LARGE SCALE GENOMIC DNA]</scope>
    <source>
        <strain evidence="10 11">SDU1-6</strain>
    </source>
</reference>
<evidence type="ECO:0000313" key="10">
    <source>
        <dbReference type="EMBL" id="RAW02853.1"/>
    </source>
</evidence>
<feature type="coiled-coil region" evidence="7">
    <location>
        <begin position="606"/>
        <end position="633"/>
    </location>
</feature>
<dbReference type="PROSITE" id="PS50109">
    <property type="entry name" value="HIS_KIN"/>
    <property type="match status" value="1"/>
</dbReference>
<keyword evidence="3" id="KW-0597">Phosphoprotein</keyword>
<dbReference type="Pfam" id="PF02518">
    <property type="entry name" value="HATPase_c"/>
    <property type="match status" value="1"/>
</dbReference>
<evidence type="ECO:0000256" key="8">
    <source>
        <dbReference type="SAM" id="Phobius"/>
    </source>
</evidence>
<keyword evidence="8" id="KW-1133">Transmembrane helix</keyword>
<dbReference type="SMART" id="SM00028">
    <property type="entry name" value="TPR"/>
    <property type="match status" value="7"/>
</dbReference>
<dbReference type="GO" id="GO:0007234">
    <property type="term" value="P:osmosensory signaling via phosphorelay pathway"/>
    <property type="evidence" value="ECO:0007669"/>
    <property type="project" value="TreeGrafter"/>
</dbReference>
<feature type="transmembrane region" description="Helical" evidence="8">
    <location>
        <begin position="566"/>
        <end position="586"/>
    </location>
</feature>
<dbReference type="InterPro" id="IPR005467">
    <property type="entry name" value="His_kinase_dom"/>
</dbReference>
<accession>A0A364Y7H9</accession>
<feature type="repeat" description="TPR" evidence="6">
    <location>
        <begin position="282"/>
        <end position="315"/>
    </location>
</feature>
<dbReference type="InterPro" id="IPR036097">
    <property type="entry name" value="HisK_dim/P_sf"/>
</dbReference>
<dbReference type="InterPro" id="IPR003661">
    <property type="entry name" value="HisK_dim/P_dom"/>
</dbReference>
<dbReference type="PRINTS" id="PR00344">
    <property type="entry name" value="BCTRLSENSOR"/>
</dbReference>
<feature type="repeat" description="TPR" evidence="6">
    <location>
        <begin position="442"/>
        <end position="475"/>
    </location>
</feature>
<organism evidence="10 11">
    <name type="scientific">Pseudochryseolinea flava</name>
    <dbReference type="NCBI Taxonomy" id="2059302"/>
    <lineage>
        <taxon>Bacteria</taxon>
        <taxon>Pseudomonadati</taxon>
        <taxon>Bacteroidota</taxon>
        <taxon>Cytophagia</taxon>
        <taxon>Cytophagales</taxon>
        <taxon>Fulvivirgaceae</taxon>
        <taxon>Pseudochryseolinea</taxon>
    </lineage>
</organism>
<dbReference type="OrthoDB" id="9803982at2"/>
<keyword evidence="5" id="KW-0418">Kinase</keyword>
<name>A0A364Y7H9_9BACT</name>
<dbReference type="InterPro" id="IPR050351">
    <property type="entry name" value="BphY/WalK/GraS-like"/>
</dbReference>
<dbReference type="SMART" id="SM00387">
    <property type="entry name" value="HATPase_c"/>
    <property type="match status" value="1"/>
</dbReference>
<dbReference type="SUPFAM" id="SSF55874">
    <property type="entry name" value="ATPase domain of HSP90 chaperone/DNA topoisomerase II/histidine kinase"/>
    <property type="match status" value="1"/>
</dbReference>
<dbReference type="AlphaFoldDB" id="A0A364Y7H9"/>
<evidence type="ECO:0000259" key="9">
    <source>
        <dbReference type="PROSITE" id="PS50109"/>
    </source>
</evidence>
<dbReference type="Gene3D" id="1.25.40.10">
    <property type="entry name" value="Tetratricopeptide repeat domain"/>
    <property type="match status" value="3"/>
</dbReference>
<evidence type="ECO:0000256" key="4">
    <source>
        <dbReference type="ARBA" id="ARBA00022679"/>
    </source>
</evidence>
<keyword evidence="7" id="KW-0175">Coiled coil</keyword>
<keyword evidence="11" id="KW-1185">Reference proteome</keyword>
<dbReference type="CDD" id="cd00075">
    <property type="entry name" value="HATPase"/>
    <property type="match status" value="1"/>
</dbReference>
<dbReference type="SUPFAM" id="SSF47384">
    <property type="entry name" value="Homodimeric domain of signal transducing histidine kinase"/>
    <property type="match status" value="1"/>
</dbReference>
<keyword evidence="4" id="KW-0808">Transferase</keyword>
<comment type="caution">
    <text evidence="10">The sequence shown here is derived from an EMBL/GenBank/DDBJ whole genome shotgun (WGS) entry which is preliminary data.</text>
</comment>
<protein>
    <recommendedName>
        <fullName evidence="2">histidine kinase</fullName>
        <ecNumber evidence="2">2.7.13.3</ecNumber>
    </recommendedName>
</protein>
<keyword evidence="6" id="KW-0802">TPR repeat</keyword>
<proteinExistence type="predicted"/>
<evidence type="ECO:0000313" key="11">
    <source>
        <dbReference type="Proteomes" id="UP000251889"/>
    </source>
</evidence>
<dbReference type="Gene3D" id="1.10.287.130">
    <property type="match status" value="1"/>
</dbReference>
<dbReference type="PANTHER" id="PTHR42878:SF15">
    <property type="entry name" value="BACTERIOPHYTOCHROME"/>
    <property type="match status" value="1"/>
</dbReference>
<evidence type="ECO:0000256" key="7">
    <source>
        <dbReference type="SAM" id="Coils"/>
    </source>
</evidence>
<evidence type="ECO:0000256" key="2">
    <source>
        <dbReference type="ARBA" id="ARBA00012438"/>
    </source>
</evidence>
<dbReference type="EMBL" id="QMFY01000001">
    <property type="protein sequence ID" value="RAW02853.1"/>
    <property type="molecule type" value="Genomic_DNA"/>
</dbReference>
<dbReference type="RefSeq" id="WP_112745068.1">
    <property type="nucleotide sequence ID" value="NZ_QMFY01000001.1"/>
</dbReference>
<dbReference type="InterPro" id="IPR004358">
    <property type="entry name" value="Sig_transdc_His_kin-like_C"/>
</dbReference>